<evidence type="ECO:0008006" key="4">
    <source>
        <dbReference type="Google" id="ProtNLM"/>
    </source>
</evidence>
<dbReference type="AlphaFoldDB" id="A0AAU6WCG8"/>
<dbReference type="KEGG" id="gey:QMQ05_15805"/>
<protein>
    <recommendedName>
        <fullName evidence="4">ABC transporter permease</fullName>
    </recommendedName>
</protein>
<keyword evidence="1" id="KW-0812">Transmembrane</keyword>
<keyword evidence="1" id="KW-1133">Transmembrane helix</keyword>
<dbReference type="RefSeq" id="WP_345471580.1">
    <property type="nucleotide sequence ID" value="NZ_CP125942.1"/>
</dbReference>
<gene>
    <name evidence="2" type="ORF">QMQ05_15805</name>
</gene>
<keyword evidence="3" id="KW-1185">Reference proteome</keyword>
<evidence type="ECO:0000313" key="3">
    <source>
        <dbReference type="Proteomes" id="UP001486888"/>
    </source>
</evidence>
<organism evidence="2 3">
    <name type="scientific">Glutamicibacter ectropisis</name>
    <dbReference type="NCBI Taxonomy" id="3046593"/>
    <lineage>
        <taxon>Bacteria</taxon>
        <taxon>Bacillati</taxon>
        <taxon>Actinomycetota</taxon>
        <taxon>Actinomycetes</taxon>
        <taxon>Micrococcales</taxon>
        <taxon>Micrococcaceae</taxon>
        <taxon>Glutamicibacter</taxon>
    </lineage>
</organism>
<feature type="transmembrane region" description="Helical" evidence="1">
    <location>
        <begin position="82"/>
        <end position="107"/>
    </location>
</feature>
<evidence type="ECO:0000313" key="2">
    <source>
        <dbReference type="EMBL" id="XAO45778.1"/>
    </source>
</evidence>
<dbReference type="EMBL" id="CP125942">
    <property type="protein sequence ID" value="XAO45778.1"/>
    <property type="molecule type" value="Genomic_DNA"/>
</dbReference>
<feature type="transmembrane region" description="Helical" evidence="1">
    <location>
        <begin position="119"/>
        <end position="140"/>
    </location>
</feature>
<evidence type="ECO:0000256" key="1">
    <source>
        <dbReference type="SAM" id="Phobius"/>
    </source>
</evidence>
<feature type="transmembrane region" description="Helical" evidence="1">
    <location>
        <begin position="194"/>
        <end position="216"/>
    </location>
</feature>
<feature type="transmembrane region" description="Helical" evidence="1">
    <location>
        <begin position="9"/>
        <end position="28"/>
    </location>
</feature>
<feature type="transmembrane region" description="Helical" evidence="1">
    <location>
        <begin position="147"/>
        <end position="166"/>
    </location>
</feature>
<reference evidence="2 3" key="1">
    <citation type="submission" date="2023-05" db="EMBL/GenBank/DDBJ databases">
        <title>Glutamicibacter sp. B1, complete genome.</title>
        <authorList>
            <person name="Long Y.H."/>
            <person name="Fang T."/>
            <person name="Li X.Y."/>
        </authorList>
    </citation>
    <scope>NUCLEOTIDE SEQUENCE [LARGE SCALE GENOMIC DNA]</scope>
    <source>
        <strain evidence="2 3">B1</strain>
    </source>
</reference>
<accession>A0AAU6WCG8</accession>
<proteinExistence type="predicted"/>
<sequence length="297" mass="31480">MLPISRRPAWWLLAPCVVLAALYVQQYVSEDSIIANAQAAVAASALLLIFSASLVSVSAALEVGRDRASRGMMETAVRGKMAVVAARLWPSLVAGAIVQFVGILLLLGKAGSSPNSFPVLIAIGLLCALLFHAGIGIFLGTWMRPRFAVPLALAVSYLWLGFAWSFDFVPVRYLAGLALDGCCSPTETIDTAAVVALMVFSILGFIGFVVLASGVSDRKLLPRGRANWLRVAAGMLTIVLATSLGIFVARDVAVNPVVPRPISETECSTTVPEVCLFPTQLARGDTRQVYADTFAAL</sequence>
<name>A0AAU6WCG8_9MICC</name>
<feature type="transmembrane region" description="Helical" evidence="1">
    <location>
        <begin position="40"/>
        <end position="61"/>
    </location>
</feature>
<keyword evidence="1" id="KW-0472">Membrane</keyword>
<dbReference type="Proteomes" id="UP001486888">
    <property type="component" value="Chromosome"/>
</dbReference>
<feature type="transmembrane region" description="Helical" evidence="1">
    <location>
        <begin position="228"/>
        <end position="249"/>
    </location>
</feature>